<dbReference type="Proteomes" id="UP000275048">
    <property type="component" value="Unassembled WGS sequence"/>
</dbReference>
<dbReference type="EMBL" id="RHHB01000044">
    <property type="protein sequence ID" value="RNB45633.1"/>
    <property type="molecule type" value="Genomic_DNA"/>
</dbReference>
<reference evidence="1 2" key="1">
    <citation type="submission" date="2018-10" db="EMBL/GenBank/DDBJ databases">
        <title>Isolation, diversity and antibacterial activity of antinobacteria from the wheat rhizosphere soil.</title>
        <authorList>
            <person name="Sun T."/>
        </authorList>
    </citation>
    <scope>NUCLEOTIDE SEQUENCE [LARGE SCALE GENOMIC DNA]</scope>
    <source>
        <strain evidence="1 2">SJ-23</strain>
    </source>
</reference>
<comment type="caution">
    <text evidence="1">The sequence shown here is derived from an EMBL/GenBank/DDBJ whole genome shotgun (WGS) entry which is preliminary data.</text>
</comment>
<dbReference type="OrthoDB" id="5118185at2"/>
<sequence length="211" mass="24398">MAWLRRRRRLKLAPFDRSALPPVEPASFEDMRDEGLLMAEAAGRMRLKNRFIVDALRGDEAYTGERAADSARQVLLDLVEEEHEAADRIAHEREVASQRDGRSQHQHDYHRGDALNLRRREQVYSAVAAELWSRRDDEEYVAGFAERARVAAWDEVAAALEQELDRRWPRFDEEPGYEEARPSRLADFAGDLERALKLAEVRRIAASIPEY</sequence>
<gene>
    <name evidence="1" type="ORF">EDM22_15650</name>
</gene>
<proteinExistence type="predicted"/>
<name>A0A3M8A341_9MICO</name>
<dbReference type="AlphaFoldDB" id="A0A3M8A341"/>
<evidence type="ECO:0008006" key="3">
    <source>
        <dbReference type="Google" id="ProtNLM"/>
    </source>
</evidence>
<evidence type="ECO:0000313" key="2">
    <source>
        <dbReference type="Proteomes" id="UP000275048"/>
    </source>
</evidence>
<accession>A0A3M8A341</accession>
<keyword evidence="2" id="KW-1185">Reference proteome</keyword>
<organism evidence="1 2">
    <name type="scientific">Agromyces tardus</name>
    <dbReference type="NCBI Taxonomy" id="2583849"/>
    <lineage>
        <taxon>Bacteria</taxon>
        <taxon>Bacillati</taxon>
        <taxon>Actinomycetota</taxon>
        <taxon>Actinomycetes</taxon>
        <taxon>Micrococcales</taxon>
        <taxon>Microbacteriaceae</taxon>
        <taxon>Agromyces</taxon>
    </lineage>
</organism>
<dbReference type="RefSeq" id="WP_122938016.1">
    <property type="nucleotide sequence ID" value="NZ_JBHSNT010000044.1"/>
</dbReference>
<evidence type="ECO:0000313" key="1">
    <source>
        <dbReference type="EMBL" id="RNB45633.1"/>
    </source>
</evidence>
<protein>
    <recommendedName>
        <fullName evidence="3">Asparagine synthase</fullName>
    </recommendedName>
</protein>